<feature type="region of interest" description="Disordered" evidence="1">
    <location>
        <begin position="1"/>
        <end position="73"/>
    </location>
</feature>
<evidence type="ECO:0000313" key="3">
    <source>
        <dbReference type="Proteomes" id="UP000265520"/>
    </source>
</evidence>
<evidence type="ECO:0000313" key="2">
    <source>
        <dbReference type="EMBL" id="MCI32453.1"/>
    </source>
</evidence>
<feature type="compositionally biased region" description="Basic residues" evidence="1">
    <location>
        <begin position="33"/>
        <end position="42"/>
    </location>
</feature>
<dbReference type="Proteomes" id="UP000265520">
    <property type="component" value="Unassembled WGS sequence"/>
</dbReference>
<name>A0A392R778_9FABA</name>
<evidence type="ECO:0000256" key="1">
    <source>
        <dbReference type="SAM" id="MobiDB-lite"/>
    </source>
</evidence>
<accession>A0A392R778</accession>
<proteinExistence type="predicted"/>
<sequence length="95" mass="10586">MEETGPSSPRGKGAMASVRREKEKALEEAGGRWIHRRVARQHPKAEPHADLVHVAQPHPDPAPEAEDDGEQLGEADKTVLALYVGHFARYVYECY</sequence>
<protein>
    <submittedName>
        <fullName evidence="2">Uncharacterized protein</fullName>
    </submittedName>
</protein>
<feature type="non-terminal residue" evidence="2">
    <location>
        <position position="95"/>
    </location>
</feature>
<feature type="compositionally biased region" description="Acidic residues" evidence="1">
    <location>
        <begin position="63"/>
        <end position="73"/>
    </location>
</feature>
<organism evidence="2 3">
    <name type="scientific">Trifolium medium</name>
    <dbReference type="NCBI Taxonomy" id="97028"/>
    <lineage>
        <taxon>Eukaryota</taxon>
        <taxon>Viridiplantae</taxon>
        <taxon>Streptophyta</taxon>
        <taxon>Embryophyta</taxon>
        <taxon>Tracheophyta</taxon>
        <taxon>Spermatophyta</taxon>
        <taxon>Magnoliopsida</taxon>
        <taxon>eudicotyledons</taxon>
        <taxon>Gunneridae</taxon>
        <taxon>Pentapetalae</taxon>
        <taxon>rosids</taxon>
        <taxon>fabids</taxon>
        <taxon>Fabales</taxon>
        <taxon>Fabaceae</taxon>
        <taxon>Papilionoideae</taxon>
        <taxon>50 kb inversion clade</taxon>
        <taxon>NPAAA clade</taxon>
        <taxon>Hologalegina</taxon>
        <taxon>IRL clade</taxon>
        <taxon>Trifolieae</taxon>
        <taxon>Trifolium</taxon>
    </lineage>
</organism>
<keyword evidence="3" id="KW-1185">Reference proteome</keyword>
<dbReference type="AlphaFoldDB" id="A0A392R778"/>
<dbReference type="EMBL" id="LXQA010195689">
    <property type="protein sequence ID" value="MCI32453.1"/>
    <property type="molecule type" value="Genomic_DNA"/>
</dbReference>
<reference evidence="2 3" key="1">
    <citation type="journal article" date="2018" name="Front. Plant Sci.">
        <title>Red Clover (Trifolium pratense) and Zigzag Clover (T. medium) - A Picture of Genomic Similarities and Differences.</title>
        <authorList>
            <person name="Dluhosova J."/>
            <person name="Istvanek J."/>
            <person name="Nedelnik J."/>
            <person name="Repkova J."/>
        </authorList>
    </citation>
    <scope>NUCLEOTIDE SEQUENCE [LARGE SCALE GENOMIC DNA]</scope>
    <source>
        <strain evidence="3">cv. 10/8</strain>
        <tissue evidence="2">Leaf</tissue>
    </source>
</reference>
<comment type="caution">
    <text evidence="2">The sequence shown here is derived from an EMBL/GenBank/DDBJ whole genome shotgun (WGS) entry which is preliminary data.</text>
</comment>
<feature type="compositionally biased region" description="Basic and acidic residues" evidence="1">
    <location>
        <begin position="18"/>
        <end position="30"/>
    </location>
</feature>